<protein>
    <submittedName>
        <fullName evidence="2">Methyltransferase domain-containing protein</fullName>
    </submittedName>
</protein>
<accession>A0ABT0GLK2</accession>
<dbReference type="Pfam" id="PF08241">
    <property type="entry name" value="Methyltransf_11"/>
    <property type="match status" value="1"/>
</dbReference>
<sequence length="181" mass="20093">MKLSIGAGERRIEGFLSVDIDAALHPDIVADIGRPLDLPDASVECLFCEEVISQIAPEACLGFFRECRRILQPGGVVRILTPDLARFTRAYLERPDWLREIWHRHVGLPLLCDTAAEVLNLGLRGVGPFVYDRATLRCLANSAGLVLHESAFNESLHPAMRGLDMRGPEETLTMYLELTVA</sequence>
<reference evidence="2" key="1">
    <citation type="submission" date="2022-04" db="EMBL/GenBank/DDBJ databases">
        <title>Lysobacter sp. CAU 1642 isolated from sea sand.</title>
        <authorList>
            <person name="Kim W."/>
        </authorList>
    </citation>
    <scope>NUCLEOTIDE SEQUENCE</scope>
    <source>
        <strain evidence="2">CAU 1642</strain>
    </source>
</reference>
<proteinExistence type="predicted"/>
<dbReference type="GO" id="GO:0008168">
    <property type="term" value="F:methyltransferase activity"/>
    <property type="evidence" value="ECO:0007669"/>
    <property type="project" value="UniProtKB-KW"/>
</dbReference>
<dbReference type="RefSeq" id="WP_248211377.1">
    <property type="nucleotide sequence ID" value="NZ_JALNMH010000018.1"/>
</dbReference>
<evidence type="ECO:0000313" key="2">
    <source>
        <dbReference type="EMBL" id="MCK7595428.1"/>
    </source>
</evidence>
<dbReference type="GO" id="GO:0032259">
    <property type="term" value="P:methylation"/>
    <property type="evidence" value="ECO:0007669"/>
    <property type="project" value="UniProtKB-KW"/>
</dbReference>
<comment type="caution">
    <text evidence="2">The sequence shown here is derived from an EMBL/GenBank/DDBJ whole genome shotgun (WGS) entry which is preliminary data.</text>
</comment>
<dbReference type="Proteomes" id="UP001431449">
    <property type="component" value="Unassembled WGS sequence"/>
</dbReference>
<evidence type="ECO:0000259" key="1">
    <source>
        <dbReference type="Pfam" id="PF08241"/>
    </source>
</evidence>
<keyword evidence="3" id="KW-1185">Reference proteome</keyword>
<evidence type="ECO:0000313" key="3">
    <source>
        <dbReference type="Proteomes" id="UP001431449"/>
    </source>
</evidence>
<feature type="domain" description="Methyltransferase type 11" evidence="1">
    <location>
        <begin position="28"/>
        <end position="77"/>
    </location>
</feature>
<name>A0ABT0GLK2_9GAMM</name>
<dbReference type="InterPro" id="IPR013216">
    <property type="entry name" value="Methyltransf_11"/>
</dbReference>
<dbReference type="EMBL" id="JALNMH010000018">
    <property type="protein sequence ID" value="MCK7595428.1"/>
    <property type="molecule type" value="Genomic_DNA"/>
</dbReference>
<keyword evidence="2" id="KW-0489">Methyltransferase</keyword>
<gene>
    <name evidence="2" type="ORF">M0G41_17350</name>
</gene>
<keyword evidence="2" id="KW-0808">Transferase</keyword>
<dbReference type="SUPFAM" id="SSF53335">
    <property type="entry name" value="S-adenosyl-L-methionine-dependent methyltransferases"/>
    <property type="match status" value="1"/>
</dbReference>
<dbReference type="InterPro" id="IPR029063">
    <property type="entry name" value="SAM-dependent_MTases_sf"/>
</dbReference>
<dbReference type="Gene3D" id="3.40.50.150">
    <property type="entry name" value="Vaccinia Virus protein VP39"/>
    <property type="match status" value="1"/>
</dbReference>
<organism evidence="2 3">
    <name type="scientific">Pseudomarimonas salicorniae</name>
    <dbReference type="NCBI Taxonomy" id="2933270"/>
    <lineage>
        <taxon>Bacteria</taxon>
        <taxon>Pseudomonadati</taxon>
        <taxon>Pseudomonadota</taxon>
        <taxon>Gammaproteobacteria</taxon>
        <taxon>Lysobacterales</taxon>
        <taxon>Lysobacteraceae</taxon>
        <taxon>Pseudomarimonas</taxon>
    </lineage>
</organism>